<dbReference type="Pfam" id="PF07070">
    <property type="entry name" value="Spo0M"/>
    <property type="match status" value="1"/>
</dbReference>
<comment type="caution">
    <text evidence="1">The sequence shown here is derived from an EMBL/GenBank/DDBJ whole genome shotgun (WGS) entry which is preliminary data.</text>
</comment>
<name>A0ABT8QPG2_9FIRM</name>
<evidence type="ECO:0000313" key="1">
    <source>
        <dbReference type="EMBL" id="MDO0823228.1"/>
    </source>
</evidence>
<accession>A0ABT8QPG2</accession>
<organism evidence="1 2">
    <name type="scientific">Desulfosporosinus nitroreducens</name>
    <dbReference type="NCBI Taxonomy" id="2018668"/>
    <lineage>
        <taxon>Bacteria</taxon>
        <taxon>Bacillati</taxon>
        <taxon>Bacillota</taxon>
        <taxon>Clostridia</taxon>
        <taxon>Eubacteriales</taxon>
        <taxon>Desulfitobacteriaceae</taxon>
        <taxon>Desulfosporosinus</taxon>
    </lineage>
</organism>
<dbReference type="Proteomes" id="UP001176021">
    <property type="component" value="Unassembled WGS sequence"/>
</dbReference>
<sequence>MIKKILAGLGIDSVKVNFEINNDVVELGGTVSGKVYVSGGAVDQ</sequence>
<keyword evidence="2" id="KW-1185">Reference proteome</keyword>
<dbReference type="EMBL" id="JAMJEV010000007">
    <property type="protein sequence ID" value="MDO0823228.1"/>
    <property type="molecule type" value="Genomic_DNA"/>
</dbReference>
<reference evidence="1" key="1">
    <citation type="submission" date="2022-05" db="EMBL/GenBank/DDBJ databases">
        <title>Expanded diversity of anoxic marine methylotrophy in a Black Sea sulfate reducing microorganism.</title>
        <authorList>
            <person name="Fischer P.Q."/>
            <person name="Stams A.J.M."/>
            <person name="Villanueva L."/>
            <person name="Sousa D.Z."/>
        </authorList>
    </citation>
    <scope>NUCLEOTIDE SEQUENCE</scope>
    <source>
        <strain evidence="1">P130</strain>
    </source>
</reference>
<evidence type="ECO:0000313" key="2">
    <source>
        <dbReference type="Proteomes" id="UP001176021"/>
    </source>
</evidence>
<dbReference type="InterPro" id="IPR009776">
    <property type="entry name" value="Spore_0_M"/>
</dbReference>
<gene>
    <name evidence="1" type="ORF">M8H41_10230</name>
</gene>
<proteinExistence type="predicted"/>
<protein>
    <submittedName>
        <fullName evidence="1">Sporulation protein</fullName>
    </submittedName>
</protein>
<dbReference type="RefSeq" id="WP_252471242.1">
    <property type="nucleotide sequence ID" value="NZ_JAMHFY010000020.1"/>
</dbReference>